<evidence type="ECO:0000313" key="1">
    <source>
        <dbReference type="EMBL" id="CAB4337848.1"/>
    </source>
</evidence>
<reference evidence="1" key="1">
    <citation type="submission" date="2020-05" db="EMBL/GenBank/DDBJ databases">
        <authorList>
            <person name="Chiriac C."/>
            <person name="Salcher M."/>
            <person name="Ghai R."/>
            <person name="Kavagutti S V."/>
        </authorList>
    </citation>
    <scope>NUCLEOTIDE SEQUENCE</scope>
</reference>
<gene>
    <name evidence="1" type="ORF">UFOPK3775_00679</name>
</gene>
<dbReference type="Pfam" id="PF12893">
    <property type="entry name" value="Lumazine_bd_2"/>
    <property type="match status" value="1"/>
</dbReference>
<dbReference type="EMBL" id="CAESAK010000076">
    <property type="protein sequence ID" value="CAB4337848.1"/>
    <property type="molecule type" value="Genomic_DNA"/>
</dbReference>
<protein>
    <submittedName>
        <fullName evidence="1">Unannotated protein</fullName>
    </submittedName>
</protein>
<accession>A0A6J5Z8S9</accession>
<dbReference type="InterPro" id="IPR039437">
    <property type="entry name" value="FrzH/put_lumazine-bd"/>
</dbReference>
<dbReference type="InterPro" id="IPR032710">
    <property type="entry name" value="NTF2-like_dom_sf"/>
</dbReference>
<dbReference type="SUPFAM" id="SSF54427">
    <property type="entry name" value="NTF2-like"/>
    <property type="match status" value="1"/>
</dbReference>
<name>A0A6J5Z8S9_9ZZZZ</name>
<organism evidence="1">
    <name type="scientific">freshwater metagenome</name>
    <dbReference type="NCBI Taxonomy" id="449393"/>
    <lineage>
        <taxon>unclassified sequences</taxon>
        <taxon>metagenomes</taxon>
        <taxon>ecological metagenomes</taxon>
    </lineage>
</organism>
<dbReference type="AlphaFoldDB" id="A0A6J5Z8S9"/>
<dbReference type="Gene3D" id="3.10.450.50">
    <property type="match status" value="1"/>
</dbReference>
<proteinExistence type="predicted"/>
<sequence length="124" mass="13440">MGKDLEEVTRLINLYIEGAGKGNAEKLNEAFHSSARWFGTMGGVDYDVDKAGFIDLMVGSPADAGQMKAQITDIQIDGTVAVATVKEEGFWGTLSFTNYFTLSVLDGRWQITCKTFAHTGGEHA</sequence>